<protein>
    <recommendedName>
        <fullName evidence="3">Integrase catalytic domain-containing protein</fullName>
    </recommendedName>
</protein>
<sequence length="172" mass="19908">HLSPLVQAYNSTRHESTGQSPYRLMFGREPLLPVDVAFGINNQEKKSLTKYIEDLRTRMKTAYHLARKSADRSRVKQGKYYDLKVRGIDLHEGDRVLVKVVAFDGKHKIADKWEEEAYIVLRQPNKEVPVYVVQREDGTGKKRTLHRNLLLPIGCIDPEFQEKPISKPRANK</sequence>
<organism evidence="1 2">
    <name type="scientific">Magallana gigas</name>
    <name type="common">Pacific oyster</name>
    <name type="synonym">Crassostrea gigas</name>
    <dbReference type="NCBI Taxonomy" id="29159"/>
    <lineage>
        <taxon>Eukaryota</taxon>
        <taxon>Metazoa</taxon>
        <taxon>Spiralia</taxon>
        <taxon>Lophotrochozoa</taxon>
        <taxon>Mollusca</taxon>
        <taxon>Bivalvia</taxon>
        <taxon>Autobranchia</taxon>
        <taxon>Pteriomorphia</taxon>
        <taxon>Ostreida</taxon>
        <taxon>Ostreoidea</taxon>
        <taxon>Ostreidae</taxon>
        <taxon>Magallana</taxon>
    </lineage>
</organism>
<evidence type="ECO:0008006" key="3">
    <source>
        <dbReference type="Google" id="ProtNLM"/>
    </source>
</evidence>
<dbReference type="GO" id="GO:0003676">
    <property type="term" value="F:nucleic acid binding"/>
    <property type="evidence" value="ECO:0007669"/>
    <property type="project" value="InterPro"/>
</dbReference>
<dbReference type="Gene3D" id="3.30.420.10">
    <property type="entry name" value="Ribonuclease H-like superfamily/Ribonuclease H"/>
    <property type="match status" value="1"/>
</dbReference>
<name>A0A8W8IMV4_MAGGI</name>
<evidence type="ECO:0000313" key="2">
    <source>
        <dbReference type="Proteomes" id="UP000005408"/>
    </source>
</evidence>
<proteinExistence type="predicted"/>
<dbReference type="EnsemblMetazoa" id="G14682.1">
    <property type="protein sequence ID" value="G14682.1:cds"/>
    <property type="gene ID" value="G14682"/>
</dbReference>
<dbReference type="InterPro" id="IPR036397">
    <property type="entry name" value="RNaseH_sf"/>
</dbReference>
<dbReference type="InterPro" id="IPR050951">
    <property type="entry name" value="Retrovirus_Pol_polyprotein"/>
</dbReference>
<dbReference type="PANTHER" id="PTHR37984">
    <property type="entry name" value="PROTEIN CBG26694"/>
    <property type="match status" value="1"/>
</dbReference>
<keyword evidence="2" id="KW-1185">Reference proteome</keyword>
<evidence type="ECO:0000313" key="1">
    <source>
        <dbReference type="EnsemblMetazoa" id="G14682.1:cds"/>
    </source>
</evidence>
<accession>A0A8W8IMV4</accession>
<dbReference type="Proteomes" id="UP000005408">
    <property type="component" value="Unassembled WGS sequence"/>
</dbReference>
<dbReference type="PANTHER" id="PTHR37984:SF15">
    <property type="entry name" value="INTEGRASE CATALYTIC DOMAIN-CONTAINING PROTEIN"/>
    <property type="match status" value="1"/>
</dbReference>
<reference evidence="1" key="1">
    <citation type="submission" date="2022-08" db="UniProtKB">
        <authorList>
            <consortium name="EnsemblMetazoa"/>
        </authorList>
    </citation>
    <scope>IDENTIFICATION</scope>
    <source>
        <strain evidence="1">05x7-T-G4-1.051#20</strain>
    </source>
</reference>
<dbReference type="AlphaFoldDB" id="A0A8W8IMV4"/>